<evidence type="ECO:0008006" key="3">
    <source>
        <dbReference type="Google" id="ProtNLM"/>
    </source>
</evidence>
<dbReference type="InterPro" id="IPR003749">
    <property type="entry name" value="ThiS/MoaD-like"/>
</dbReference>
<evidence type="ECO:0000313" key="1">
    <source>
        <dbReference type="EMBL" id="AMD84739.1"/>
    </source>
</evidence>
<proteinExistence type="predicted"/>
<sequence>MKKLQMKIFGRLTDIFATTDYTLHTQANTVGELRQALEETFPALRGGTYFIVVANHKASDEQVISERDNIALLPPYSGG</sequence>
<dbReference type="InterPro" id="IPR016155">
    <property type="entry name" value="Mopterin_synth/thiamin_S_b"/>
</dbReference>
<dbReference type="SUPFAM" id="SSF54285">
    <property type="entry name" value="MoaD/ThiS"/>
    <property type="match status" value="1"/>
</dbReference>
<dbReference type="EMBL" id="CP014227">
    <property type="protein sequence ID" value="AMD84739.1"/>
    <property type="molecule type" value="Genomic_DNA"/>
</dbReference>
<dbReference type="Pfam" id="PF02597">
    <property type="entry name" value="ThiS"/>
    <property type="match status" value="1"/>
</dbReference>
<dbReference type="Gene3D" id="3.10.20.30">
    <property type="match status" value="1"/>
</dbReference>
<gene>
    <name evidence="1" type="ORF">AXF12_03925</name>
</gene>
<organism evidence="1 2">
    <name type="scientific">Capnocytophaga haemolytica</name>
    <dbReference type="NCBI Taxonomy" id="45243"/>
    <lineage>
        <taxon>Bacteria</taxon>
        <taxon>Pseudomonadati</taxon>
        <taxon>Bacteroidota</taxon>
        <taxon>Flavobacteriia</taxon>
        <taxon>Flavobacteriales</taxon>
        <taxon>Flavobacteriaceae</taxon>
        <taxon>Capnocytophaga</taxon>
    </lineage>
</organism>
<evidence type="ECO:0000313" key="2">
    <source>
        <dbReference type="Proteomes" id="UP000065822"/>
    </source>
</evidence>
<dbReference type="Proteomes" id="UP000065822">
    <property type="component" value="Chromosome"/>
</dbReference>
<dbReference type="RefSeq" id="WP_066428505.1">
    <property type="nucleotide sequence ID" value="NZ_CP014227.1"/>
</dbReference>
<name>A0ABM5XC39_9FLAO</name>
<protein>
    <recommendedName>
        <fullName evidence="3">Molybdopterin synthase sulfur carrier subunit</fullName>
    </recommendedName>
</protein>
<reference evidence="1 2" key="1">
    <citation type="submission" date="2016-02" db="EMBL/GenBank/DDBJ databases">
        <authorList>
            <person name="Holder M.E."/>
            <person name="Ajami N.J."/>
            <person name="Petrosino J.F."/>
        </authorList>
    </citation>
    <scope>NUCLEOTIDE SEQUENCE [LARGE SCALE GENOMIC DNA]</scope>
    <source>
        <strain evidence="1 2">CCUG 32990</strain>
    </source>
</reference>
<dbReference type="InterPro" id="IPR012675">
    <property type="entry name" value="Beta-grasp_dom_sf"/>
</dbReference>
<accession>A0ABM5XC39</accession>
<keyword evidence="2" id="KW-1185">Reference proteome</keyword>